<dbReference type="PANTHER" id="PTHR11477:SF51">
    <property type="entry name" value="PROTEIN PARTNER OF SNF, ISOFORM B"/>
    <property type="match status" value="1"/>
</dbReference>
<dbReference type="AlphaFoldDB" id="A0AAD5WFJ5"/>
<dbReference type="GO" id="GO:0005634">
    <property type="term" value="C:nucleus"/>
    <property type="evidence" value="ECO:0007669"/>
    <property type="project" value="TreeGrafter"/>
</dbReference>
<evidence type="ECO:0000313" key="4">
    <source>
        <dbReference type="Proteomes" id="UP001196413"/>
    </source>
</evidence>
<proteinExistence type="predicted"/>
<protein>
    <recommendedName>
        <fullName evidence="2">Spen paralogue and orthologue SPOC C-terminal domain-containing protein</fullName>
    </recommendedName>
</protein>
<feature type="domain" description="Spen paralogue and orthologue SPOC C-terminal" evidence="2">
    <location>
        <begin position="61"/>
        <end position="204"/>
    </location>
</feature>
<dbReference type="GO" id="GO:0006351">
    <property type="term" value="P:DNA-templated transcription"/>
    <property type="evidence" value="ECO:0007669"/>
    <property type="project" value="TreeGrafter"/>
</dbReference>
<dbReference type="InterPro" id="IPR012921">
    <property type="entry name" value="SPOC_C"/>
</dbReference>
<dbReference type="CDD" id="cd21538">
    <property type="entry name" value="SPOC_TFIIS"/>
    <property type="match status" value="1"/>
</dbReference>
<gene>
    <name evidence="3" type="ORF">KIN20_029348</name>
</gene>
<keyword evidence="4" id="KW-1185">Reference proteome</keyword>
<dbReference type="PANTHER" id="PTHR11477">
    <property type="entry name" value="TRANSCRIPTION FACTOR S-II ZINC FINGER DOMAIN-CONTAINING PROTEIN"/>
    <property type="match status" value="1"/>
</dbReference>
<evidence type="ECO:0000313" key="3">
    <source>
        <dbReference type="EMBL" id="KAJ1368257.1"/>
    </source>
</evidence>
<feature type="compositionally biased region" description="Basic and acidic residues" evidence="1">
    <location>
        <begin position="430"/>
        <end position="439"/>
    </location>
</feature>
<feature type="compositionally biased region" description="Polar residues" evidence="1">
    <location>
        <begin position="411"/>
        <end position="428"/>
    </location>
</feature>
<reference evidence="3" key="1">
    <citation type="submission" date="2021-06" db="EMBL/GenBank/DDBJ databases">
        <title>Parelaphostrongylus tenuis whole genome reference sequence.</title>
        <authorList>
            <person name="Garwood T.J."/>
            <person name="Larsen P.A."/>
            <person name="Fountain-Jones N.M."/>
            <person name="Garbe J.R."/>
            <person name="Macchietto M.G."/>
            <person name="Kania S.A."/>
            <person name="Gerhold R.W."/>
            <person name="Richards J.E."/>
            <person name="Wolf T.M."/>
        </authorList>
    </citation>
    <scope>NUCLEOTIDE SEQUENCE</scope>
    <source>
        <strain evidence="3">MNPRO001-30</strain>
        <tissue evidence="3">Meninges</tissue>
    </source>
</reference>
<feature type="region of interest" description="Disordered" evidence="1">
    <location>
        <begin position="276"/>
        <end position="295"/>
    </location>
</feature>
<feature type="compositionally biased region" description="Polar residues" evidence="1">
    <location>
        <begin position="440"/>
        <end position="450"/>
    </location>
</feature>
<name>A0AAD5WFJ5_PARTN</name>
<sequence>MQTPESTGAACASDDDYAVSYGDADESSPVFKDERETEPQRNPPRSDGNTSSNELMWNCARTVWSGQISLNNASMRTSLCLISNPVAFQAAPELPPKLRIKGRIVPLIVFDYVHETMRNGEHHVAVLRLTDPVDFECEQRFISMYDDMIRKGRYFAIDVPPDTCFKDMYLMPLATDEEPPAILLPFNGPGIPKRHPAMIICVMVIYGSGYSRGLKLKSPQDPQVLVDRRQIPFLSRRSPPCSVPLSCDVDKLRPDISYSHISNVSMADVDERSELINDPSPRINAPRDSLPAGTADVQCIRSPEQLESDPSTPRDTSDVAVVGEADSLLPSKFFLMCKEAAKEPTKVPNAEEIETLPDLLLYIQLNNKPREIKEVVSRFMASSSLSDDDRELIRKKVLEKIANEKKKKTQNKVGPTEENTARSSNQSKAGDIKEPDRQETSNSNSWILNL</sequence>
<comment type="caution">
    <text evidence="3">The sequence shown here is derived from an EMBL/GenBank/DDBJ whole genome shotgun (WGS) entry which is preliminary data.</text>
</comment>
<accession>A0AAD5WFJ5</accession>
<dbReference type="Proteomes" id="UP001196413">
    <property type="component" value="Unassembled WGS sequence"/>
</dbReference>
<feature type="region of interest" description="Disordered" evidence="1">
    <location>
        <begin position="1"/>
        <end position="53"/>
    </location>
</feature>
<evidence type="ECO:0000259" key="2">
    <source>
        <dbReference type="Pfam" id="PF07744"/>
    </source>
</evidence>
<dbReference type="Pfam" id="PF07744">
    <property type="entry name" value="SPOC"/>
    <property type="match status" value="1"/>
</dbReference>
<feature type="region of interest" description="Disordered" evidence="1">
    <location>
        <begin position="400"/>
        <end position="450"/>
    </location>
</feature>
<dbReference type="EMBL" id="JAHQIW010006128">
    <property type="protein sequence ID" value="KAJ1368257.1"/>
    <property type="molecule type" value="Genomic_DNA"/>
</dbReference>
<evidence type="ECO:0000256" key="1">
    <source>
        <dbReference type="SAM" id="MobiDB-lite"/>
    </source>
</evidence>
<organism evidence="3 4">
    <name type="scientific">Parelaphostrongylus tenuis</name>
    <name type="common">Meningeal worm</name>
    <dbReference type="NCBI Taxonomy" id="148309"/>
    <lineage>
        <taxon>Eukaryota</taxon>
        <taxon>Metazoa</taxon>
        <taxon>Ecdysozoa</taxon>
        <taxon>Nematoda</taxon>
        <taxon>Chromadorea</taxon>
        <taxon>Rhabditida</taxon>
        <taxon>Rhabditina</taxon>
        <taxon>Rhabditomorpha</taxon>
        <taxon>Strongyloidea</taxon>
        <taxon>Metastrongylidae</taxon>
        <taxon>Parelaphostrongylus</taxon>
    </lineage>
</organism>